<keyword evidence="2" id="KW-1185">Reference proteome</keyword>
<name>A0ABQ4ZM54_9ASTR</name>
<dbReference type="Proteomes" id="UP001151760">
    <property type="component" value="Unassembled WGS sequence"/>
</dbReference>
<comment type="caution">
    <text evidence="1">The sequence shown here is derived from an EMBL/GenBank/DDBJ whole genome shotgun (WGS) entry which is preliminary data.</text>
</comment>
<organism evidence="1 2">
    <name type="scientific">Tanacetum coccineum</name>
    <dbReference type="NCBI Taxonomy" id="301880"/>
    <lineage>
        <taxon>Eukaryota</taxon>
        <taxon>Viridiplantae</taxon>
        <taxon>Streptophyta</taxon>
        <taxon>Embryophyta</taxon>
        <taxon>Tracheophyta</taxon>
        <taxon>Spermatophyta</taxon>
        <taxon>Magnoliopsida</taxon>
        <taxon>eudicotyledons</taxon>
        <taxon>Gunneridae</taxon>
        <taxon>Pentapetalae</taxon>
        <taxon>asterids</taxon>
        <taxon>campanulids</taxon>
        <taxon>Asterales</taxon>
        <taxon>Asteraceae</taxon>
        <taxon>Asteroideae</taxon>
        <taxon>Anthemideae</taxon>
        <taxon>Anthemidinae</taxon>
        <taxon>Tanacetum</taxon>
    </lineage>
</organism>
<accession>A0ABQ4ZM54</accession>
<sequence>MICYLVSYSYGQVWPTMLPPVASGRHIDHLDDSCLLGTQRVIQLPLVLSLAFGKSADLFIHLVYETSTMDSYSFEVFSDFSPLITGNNNVFEVSSTGIMTLCDPNYYGCLSKCSSNSVMHASVDGDRGKQTYQSQMPLYSQLEWTGSSVGTAEGSAEARCSSSLSFSTSSSSLSSSDDSLS</sequence>
<gene>
    <name evidence="1" type="ORF">Tco_0772633</name>
</gene>
<evidence type="ECO:0000313" key="2">
    <source>
        <dbReference type="Proteomes" id="UP001151760"/>
    </source>
</evidence>
<reference evidence="1" key="2">
    <citation type="submission" date="2022-01" db="EMBL/GenBank/DDBJ databases">
        <authorList>
            <person name="Yamashiro T."/>
            <person name="Shiraishi A."/>
            <person name="Satake H."/>
            <person name="Nakayama K."/>
        </authorList>
    </citation>
    <scope>NUCLEOTIDE SEQUENCE</scope>
</reference>
<protein>
    <submittedName>
        <fullName evidence="1">Uncharacterized protein</fullName>
    </submittedName>
</protein>
<evidence type="ECO:0000313" key="1">
    <source>
        <dbReference type="EMBL" id="GJS89997.1"/>
    </source>
</evidence>
<proteinExistence type="predicted"/>
<reference evidence="1" key="1">
    <citation type="journal article" date="2022" name="Int. J. Mol. Sci.">
        <title>Draft Genome of Tanacetum Coccineum: Genomic Comparison of Closely Related Tanacetum-Family Plants.</title>
        <authorList>
            <person name="Yamashiro T."/>
            <person name="Shiraishi A."/>
            <person name="Nakayama K."/>
            <person name="Satake H."/>
        </authorList>
    </citation>
    <scope>NUCLEOTIDE SEQUENCE</scope>
</reference>
<dbReference type="EMBL" id="BQNB010011394">
    <property type="protein sequence ID" value="GJS89997.1"/>
    <property type="molecule type" value="Genomic_DNA"/>
</dbReference>